<dbReference type="EMBL" id="JANPWB010000002">
    <property type="protein sequence ID" value="KAJ1204998.1"/>
    <property type="molecule type" value="Genomic_DNA"/>
</dbReference>
<evidence type="ECO:0000313" key="3">
    <source>
        <dbReference type="Proteomes" id="UP001066276"/>
    </source>
</evidence>
<dbReference type="AlphaFoldDB" id="A0AAV7VXC8"/>
<feature type="compositionally biased region" description="Low complexity" evidence="1">
    <location>
        <begin position="66"/>
        <end position="78"/>
    </location>
</feature>
<sequence length="93" mass="9454">MLGVTTDPAVHNRSQGVCSGRVSVSGTPAFQRCIWLAYRHAAWLWGAGATLPLDAPRSAPALPLSPTGLPAARGGAPLARRKGRVPGAGGLCA</sequence>
<proteinExistence type="predicted"/>
<name>A0AAV7VXC8_PLEWA</name>
<organism evidence="2 3">
    <name type="scientific">Pleurodeles waltl</name>
    <name type="common">Iberian ribbed newt</name>
    <dbReference type="NCBI Taxonomy" id="8319"/>
    <lineage>
        <taxon>Eukaryota</taxon>
        <taxon>Metazoa</taxon>
        <taxon>Chordata</taxon>
        <taxon>Craniata</taxon>
        <taxon>Vertebrata</taxon>
        <taxon>Euteleostomi</taxon>
        <taxon>Amphibia</taxon>
        <taxon>Batrachia</taxon>
        <taxon>Caudata</taxon>
        <taxon>Salamandroidea</taxon>
        <taxon>Salamandridae</taxon>
        <taxon>Pleurodelinae</taxon>
        <taxon>Pleurodeles</taxon>
    </lineage>
</organism>
<comment type="caution">
    <text evidence="2">The sequence shown here is derived from an EMBL/GenBank/DDBJ whole genome shotgun (WGS) entry which is preliminary data.</text>
</comment>
<evidence type="ECO:0000313" key="2">
    <source>
        <dbReference type="EMBL" id="KAJ1204998.1"/>
    </source>
</evidence>
<dbReference type="Proteomes" id="UP001066276">
    <property type="component" value="Chromosome 1_2"/>
</dbReference>
<accession>A0AAV7VXC8</accession>
<gene>
    <name evidence="2" type="ORF">NDU88_000433</name>
</gene>
<reference evidence="2" key="1">
    <citation type="journal article" date="2022" name="bioRxiv">
        <title>Sequencing and chromosome-scale assembly of the giantPleurodeles waltlgenome.</title>
        <authorList>
            <person name="Brown T."/>
            <person name="Elewa A."/>
            <person name="Iarovenko S."/>
            <person name="Subramanian E."/>
            <person name="Araus A.J."/>
            <person name="Petzold A."/>
            <person name="Susuki M."/>
            <person name="Suzuki K.-i.T."/>
            <person name="Hayashi T."/>
            <person name="Toyoda A."/>
            <person name="Oliveira C."/>
            <person name="Osipova E."/>
            <person name="Leigh N.D."/>
            <person name="Simon A."/>
            <person name="Yun M.H."/>
        </authorList>
    </citation>
    <scope>NUCLEOTIDE SEQUENCE</scope>
    <source>
        <strain evidence="2">20211129_DDA</strain>
        <tissue evidence="2">Liver</tissue>
    </source>
</reference>
<protein>
    <submittedName>
        <fullName evidence="2">Uncharacterized protein</fullName>
    </submittedName>
</protein>
<keyword evidence="3" id="KW-1185">Reference proteome</keyword>
<feature type="region of interest" description="Disordered" evidence="1">
    <location>
        <begin position="66"/>
        <end position="93"/>
    </location>
</feature>
<evidence type="ECO:0000256" key="1">
    <source>
        <dbReference type="SAM" id="MobiDB-lite"/>
    </source>
</evidence>